<evidence type="ECO:0000256" key="1">
    <source>
        <dbReference type="SAM" id="Phobius"/>
    </source>
</evidence>
<organism evidence="2 3">
    <name type="scientific">Mycolicibacterium lutetiense</name>
    <dbReference type="NCBI Taxonomy" id="1641992"/>
    <lineage>
        <taxon>Bacteria</taxon>
        <taxon>Bacillati</taxon>
        <taxon>Actinomycetota</taxon>
        <taxon>Actinomycetes</taxon>
        <taxon>Mycobacteriales</taxon>
        <taxon>Mycobacteriaceae</taxon>
        <taxon>Mycolicibacterium</taxon>
    </lineage>
</organism>
<keyword evidence="1" id="KW-0472">Membrane</keyword>
<keyword evidence="3" id="KW-1185">Reference proteome</keyword>
<protein>
    <recommendedName>
        <fullName evidence="4">Transmembrane protein</fullName>
    </recommendedName>
</protein>
<comment type="caution">
    <text evidence="2">The sequence shown here is derived from an EMBL/GenBank/DDBJ whole genome shotgun (WGS) entry which is preliminary data.</text>
</comment>
<keyword evidence="1" id="KW-0812">Transmembrane</keyword>
<accession>A0ABS4ZU37</accession>
<reference evidence="2 3" key="1">
    <citation type="submission" date="2021-03" db="EMBL/GenBank/DDBJ databases">
        <title>Sequencing the genomes of 1000 actinobacteria strains.</title>
        <authorList>
            <person name="Klenk H.-P."/>
        </authorList>
    </citation>
    <scope>NUCLEOTIDE SEQUENCE [LARGE SCALE GENOMIC DNA]</scope>
    <source>
        <strain evidence="2 3">DSM 46713</strain>
    </source>
</reference>
<gene>
    <name evidence="2" type="ORF">JOF57_002940</name>
</gene>
<evidence type="ECO:0008006" key="4">
    <source>
        <dbReference type="Google" id="ProtNLM"/>
    </source>
</evidence>
<name>A0ABS4ZU37_9MYCO</name>
<feature type="transmembrane region" description="Helical" evidence="1">
    <location>
        <begin position="115"/>
        <end position="138"/>
    </location>
</feature>
<dbReference type="Proteomes" id="UP000694460">
    <property type="component" value="Unassembled WGS sequence"/>
</dbReference>
<evidence type="ECO:0000313" key="2">
    <source>
        <dbReference type="EMBL" id="MBP2453027.1"/>
    </source>
</evidence>
<evidence type="ECO:0000313" key="3">
    <source>
        <dbReference type="Proteomes" id="UP000694460"/>
    </source>
</evidence>
<feature type="transmembrane region" description="Helical" evidence="1">
    <location>
        <begin position="6"/>
        <end position="27"/>
    </location>
</feature>
<proteinExistence type="predicted"/>
<keyword evidence="1" id="KW-1133">Transmembrane helix</keyword>
<sequence length="154" mass="16888">MPGIADLALGAAPIAGGAMLGVIAGNLKPPDLRGMITKDLDLLDRLPAEDVERKARLKASIDERIDGLIDASDRSREIREAAMSYRGNWRDIVVFVCAVLFTIIWWNVSHSRSNWLVMFIAMIVVSVAAGIYAGRGVVRAVNSFLHRNDDEQQA</sequence>
<dbReference type="RefSeq" id="WP_209917538.1">
    <property type="nucleotide sequence ID" value="NZ_JAGIOP010000002.1"/>
</dbReference>
<feature type="transmembrane region" description="Helical" evidence="1">
    <location>
        <begin position="92"/>
        <end position="109"/>
    </location>
</feature>
<dbReference type="EMBL" id="JAGIOP010000002">
    <property type="protein sequence ID" value="MBP2453027.1"/>
    <property type="molecule type" value="Genomic_DNA"/>
</dbReference>